<dbReference type="Proteomes" id="UP000066624">
    <property type="component" value="Chromosome"/>
</dbReference>
<keyword evidence="4" id="KW-0690">Ribosome biogenesis</keyword>
<evidence type="ECO:0000256" key="5">
    <source>
        <dbReference type="ARBA" id="ARBA00031841"/>
    </source>
</evidence>
<comment type="function">
    <text evidence="1">Plays a role in synthesis, processing and/or stability of 23S rRNA.</text>
</comment>
<dbReference type="Pfam" id="PF02620">
    <property type="entry name" value="YceD"/>
    <property type="match status" value="1"/>
</dbReference>
<accession>A0A0K0XWE3</accession>
<dbReference type="AlphaFoldDB" id="A0A0K0XWE3"/>
<dbReference type="PANTHER" id="PTHR38099">
    <property type="entry name" value="LARGE RIBOSOMAL RNA SUBUNIT ACCUMULATION PROTEIN YCED"/>
    <property type="match status" value="1"/>
</dbReference>
<keyword evidence="7" id="KW-1185">Reference proteome</keyword>
<sequence>MSRDYPDWIHPEKAASARRDFSGRVPVERLERLRGLVVEGEPGWVEFSLRFSHDEQGQIRIDVHVDAEVPLQCQRTLKTFQQALSSDSVVAVVGSEEEEAALPEDYEARLCPDDRLEVLDLVAEEVLLALPLVPVDPASEPMEAPAAEAETHRPFEALAALKKRSRQK</sequence>
<evidence type="ECO:0000256" key="3">
    <source>
        <dbReference type="ARBA" id="ARBA00015716"/>
    </source>
</evidence>
<dbReference type="RefSeq" id="WP_049725538.1">
    <property type="nucleotide sequence ID" value="NZ_CP012154.1"/>
</dbReference>
<dbReference type="OrthoDB" id="9786771at2"/>
<dbReference type="GO" id="GO:0005829">
    <property type="term" value="C:cytosol"/>
    <property type="evidence" value="ECO:0007669"/>
    <property type="project" value="TreeGrafter"/>
</dbReference>
<dbReference type="EMBL" id="CP012154">
    <property type="protein sequence ID" value="AKS41936.1"/>
    <property type="molecule type" value="Genomic_DNA"/>
</dbReference>
<evidence type="ECO:0000313" key="6">
    <source>
        <dbReference type="EMBL" id="AKS41936.1"/>
    </source>
</evidence>
<dbReference type="STRING" id="1579979.WM2015_1566"/>
<reference evidence="6 7" key="1">
    <citation type="submission" date="2015-07" db="EMBL/GenBank/DDBJ databases">
        <authorList>
            <person name="Noorani M."/>
        </authorList>
    </citation>
    <scope>NUCLEOTIDE SEQUENCE [LARGE SCALE GENOMIC DNA]</scope>
    <source>
        <strain evidence="6 7">KCTC 42284</strain>
    </source>
</reference>
<name>A0A0K0XWE3_9GAMM</name>
<gene>
    <name evidence="6" type="ORF">WM2015_1566</name>
</gene>
<evidence type="ECO:0000256" key="2">
    <source>
        <dbReference type="ARBA" id="ARBA00010740"/>
    </source>
</evidence>
<dbReference type="KEGG" id="wma:WM2015_1566"/>
<evidence type="ECO:0000256" key="4">
    <source>
        <dbReference type="ARBA" id="ARBA00022517"/>
    </source>
</evidence>
<protein>
    <recommendedName>
        <fullName evidence="3">Large ribosomal RNA subunit accumulation protein YceD</fullName>
    </recommendedName>
    <alternativeName>
        <fullName evidence="5">23S rRNA accumulation protein YceD</fullName>
    </alternativeName>
</protein>
<organism evidence="6 7">
    <name type="scientific">Wenzhouxiangella marina</name>
    <dbReference type="NCBI Taxonomy" id="1579979"/>
    <lineage>
        <taxon>Bacteria</taxon>
        <taxon>Pseudomonadati</taxon>
        <taxon>Pseudomonadota</taxon>
        <taxon>Gammaproteobacteria</taxon>
        <taxon>Chromatiales</taxon>
        <taxon>Wenzhouxiangellaceae</taxon>
        <taxon>Wenzhouxiangella</taxon>
    </lineage>
</organism>
<dbReference type="GO" id="GO:0042254">
    <property type="term" value="P:ribosome biogenesis"/>
    <property type="evidence" value="ECO:0007669"/>
    <property type="project" value="UniProtKB-KW"/>
</dbReference>
<dbReference type="PANTHER" id="PTHR38099:SF1">
    <property type="entry name" value="LARGE RIBOSOMAL RNA SUBUNIT ACCUMULATION PROTEIN YCED"/>
    <property type="match status" value="1"/>
</dbReference>
<dbReference type="InterPro" id="IPR003772">
    <property type="entry name" value="YceD"/>
</dbReference>
<dbReference type="InterPro" id="IPR039255">
    <property type="entry name" value="YceD_bac"/>
</dbReference>
<evidence type="ECO:0000313" key="7">
    <source>
        <dbReference type="Proteomes" id="UP000066624"/>
    </source>
</evidence>
<comment type="similarity">
    <text evidence="2">Belongs to the DUF177 domain family.</text>
</comment>
<evidence type="ECO:0000256" key="1">
    <source>
        <dbReference type="ARBA" id="ARBA00002868"/>
    </source>
</evidence>
<proteinExistence type="inferred from homology"/>